<dbReference type="Proteomes" id="UP000184432">
    <property type="component" value="Unassembled WGS sequence"/>
</dbReference>
<accession>A0A1M6JF13</accession>
<organism evidence="1 2">
    <name type="scientific">Aquimarina spongiae</name>
    <dbReference type="NCBI Taxonomy" id="570521"/>
    <lineage>
        <taxon>Bacteria</taxon>
        <taxon>Pseudomonadati</taxon>
        <taxon>Bacteroidota</taxon>
        <taxon>Flavobacteriia</taxon>
        <taxon>Flavobacteriales</taxon>
        <taxon>Flavobacteriaceae</taxon>
        <taxon>Aquimarina</taxon>
    </lineage>
</organism>
<dbReference type="OrthoDB" id="1189337at2"/>
<evidence type="ECO:0000313" key="2">
    <source>
        <dbReference type="Proteomes" id="UP000184432"/>
    </source>
</evidence>
<keyword evidence="2" id="KW-1185">Reference proteome</keyword>
<evidence type="ECO:0000313" key="1">
    <source>
        <dbReference type="EMBL" id="SHJ45270.1"/>
    </source>
</evidence>
<proteinExistence type="predicted"/>
<name>A0A1M6JF13_9FLAO</name>
<dbReference type="RefSeq" id="WP_073319688.1">
    <property type="nucleotide sequence ID" value="NZ_FQYP01000009.1"/>
</dbReference>
<reference evidence="2" key="1">
    <citation type="submission" date="2016-11" db="EMBL/GenBank/DDBJ databases">
        <authorList>
            <person name="Varghese N."/>
            <person name="Submissions S."/>
        </authorList>
    </citation>
    <scope>NUCLEOTIDE SEQUENCE [LARGE SCALE GENOMIC DNA]</scope>
    <source>
        <strain evidence="2">DSM 22623</strain>
    </source>
</reference>
<dbReference type="STRING" id="570521.SAMN04488508_10933"/>
<dbReference type="AlphaFoldDB" id="A0A1M6JF13"/>
<sequence length="200" mass="22035">MRNLPLVVAAFGFLKDVSKILSSELYSLIQGERVRLVDHTGYVRKNITGASSNFDIIDSETEAIKGVSTIKGQRLRKNEAHIITQLAVGYGSIDNAGNEGAAQYGHTNIAALRNANLVISQNNREVLNLPLADLIRPNGDDMNSSDQYYKLSAFAYLVDDEDFEMQVIFPNGVAMPAVVGSANHYLEVMWKGFKTIKNLI</sequence>
<protein>
    <submittedName>
        <fullName evidence="1">Uncharacterized protein</fullName>
    </submittedName>
</protein>
<dbReference type="EMBL" id="FQYP01000009">
    <property type="protein sequence ID" value="SHJ45270.1"/>
    <property type="molecule type" value="Genomic_DNA"/>
</dbReference>
<gene>
    <name evidence="1" type="ORF">SAMN04488508_10933</name>
</gene>